<dbReference type="Pfam" id="PF01344">
    <property type="entry name" value="Kelch_1"/>
    <property type="match status" value="2"/>
</dbReference>
<accession>A9V8B8</accession>
<name>A9V8B8_MONBE</name>
<evidence type="ECO:0000256" key="1">
    <source>
        <dbReference type="ARBA" id="ARBA00022441"/>
    </source>
</evidence>
<dbReference type="InParanoid" id="A9V8B8"/>
<dbReference type="SMART" id="SM00612">
    <property type="entry name" value="Kelch"/>
    <property type="match status" value="5"/>
</dbReference>
<dbReference type="KEGG" id="mbr:MONBRDRAFT_11143"/>
<dbReference type="SUPFAM" id="SSF117281">
    <property type="entry name" value="Kelch motif"/>
    <property type="match status" value="1"/>
</dbReference>
<dbReference type="AlphaFoldDB" id="A9V8B8"/>
<dbReference type="GO" id="GO:0043161">
    <property type="term" value="P:proteasome-mediated ubiquitin-dependent protein catabolic process"/>
    <property type="evidence" value="ECO:0000318"/>
    <property type="project" value="GO_Central"/>
</dbReference>
<feature type="signal peptide" evidence="3">
    <location>
        <begin position="1"/>
        <end position="25"/>
    </location>
</feature>
<keyword evidence="5" id="KW-1185">Reference proteome</keyword>
<organism evidence="4 5">
    <name type="scientific">Monosiga brevicollis</name>
    <name type="common">Choanoflagellate</name>
    <dbReference type="NCBI Taxonomy" id="81824"/>
    <lineage>
        <taxon>Eukaryota</taxon>
        <taxon>Choanoflagellata</taxon>
        <taxon>Craspedida</taxon>
        <taxon>Salpingoecidae</taxon>
        <taxon>Monosiga</taxon>
    </lineage>
</organism>
<sequence length="410" mass="43489">MAGLAKVQLVLGLLLSLKLEPWTCAVSQEVELHLDLNASLHLDGARDLVIQDKKILTALATLEAQVANLTARLPPDGIAVRVDVNDTVHVESNRPGQRVLFNGVDVLALEARVQNAESQLARAAAAFPGALVPAINVIGGRFSDRTTITSVERLVSPTAGWQRSTPTLPGIGLVAMAAVTFRGQVYLLGGFDGNKSVSTVHIYNGVTFETGPPLPQGRFGAAAAVHHDSIYLMGGREGSCTASVLLYNGRAWLPAPNLDEQRCSPSAAVFRDQLYVLGGWTGTTFLNTVVVLSDGAWIETAPMLVAARARSVAVFQDSLYVLGGGIDADVTTVTSVESFNGTTWVFRPCLPTPRESLAAVAWANQLFAIGGVNDDKATDAVHVFNGTAWSVGPSLLTPRNFPVVVLYPPF</sequence>
<dbReference type="Proteomes" id="UP000001357">
    <property type="component" value="Unassembled WGS sequence"/>
</dbReference>
<evidence type="ECO:0000313" key="4">
    <source>
        <dbReference type="EMBL" id="EDQ86310.1"/>
    </source>
</evidence>
<dbReference type="GO" id="GO:1990756">
    <property type="term" value="F:ubiquitin-like ligase-substrate adaptor activity"/>
    <property type="evidence" value="ECO:0000318"/>
    <property type="project" value="GO_Central"/>
</dbReference>
<dbReference type="InterPro" id="IPR015915">
    <property type="entry name" value="Kelch-typ_b-propeller"/>
</dbReference>
<protein>
    <submittedName>
        <fullName evidence="4">Uncharacterized protein</fullName>
    </submittedName>
</protein>
<reference evidence="4 5" key="1">
    <citation type="journal article" date="2008" name="Nature">
        <title>The genome of the choanoflagellate Monosiga brevicollis and the origin of metazoans.</title>
        <authorList>
            <consortium name="JGI Sequencing"/>
            <person name="King N."/>
            <person name="Westbrook M.J."/>
            <person name="Young S.L."/>
            <person name="Kuo A."/>
            <person name="Abedin M."/>
            <person name="Chapman J."/>
            <person name="Fairclough S."/>
            <person name="Hellsten U."/>
            <person name="Isogai Y."/>
            <person name="Letunic I."/>
            <person name="Marr M."/>
            <person name="Pincus D."/>
            <person name="Putnam N."/>
            <person name="Rokas A."/>
            <person name="Wright K.J."/>
            <person name="Zuzow R."/>
            <person name="Dirks W."/>
            <person name="Good M."/>
            <person name="Goodstein D."/>
            <person name="Lemons D."/>
            <person name="Li W."/>
            <person name="Lyons J.B."/>
            <person name="Morris A."/>
            <person name="Nichols S."/>
            <person name="Richter D.J."/>
            <person name="Salamov A."/>
            <person name="Bork P."/>
            <person name="Lim W.A."/>
            <person name="Manning G."/>
            <person name="Miller W.T."/>
            <person name="McGinnis W."/>
            <person name="Shapiro H."/>
            <person name="Tjian R."/>
            <person name="Grigoriev I.V."/>
            <person name="Rokhsar D."/>
        </authorList>
    </citation>
    <scope>NUCLEOTIDE SEQUENCE [LARGE SCALE GENOMIC DNA]</scope>
    <source>
        <strain evidence="5">MX1 / ATCC 50154</strain>
    </source>
</reference>
<keyword evidence="2" id="KW-0677">Repeat</keyword>
<dbReference type="InterPro" id="IPR051746">
    <property type="entry name" value="Kelch_domain_containing_8"/>
</dbReference>
<dbReference type="eggNOG" id="KOG4441">
    <property type="taxonomic scope" value="Eukaryota"/>
</dbReference>
<keyword evidence="3" id="KW-0732">Signal</keyword>
<keyword evidence="1" id="KW-0880">Kelch repeat</keyword>
<dbReference type="GeneID" id="5894144"/>
<dbReference type="EMBL" id="CH991567">
    <property type="protein sequence ID" value="EDQ86310.1"/>
    <property type="molecule type" value="Genomic_DNA"/>
</dbReference>
<feature type="chain" id="PRO_5002744796" evidence="3">
    <location>
        <begin position="26"/>
        <end position="410"/>
    </location>
</feature>
<dbReference type="GO" id="GO:0031463">
    <property type="term" value="C:Cul3-RING ubiquitin ligase complex"/>
    <property type="evidence" value="ECO:0000318"/>
    <property type="project" value="GO_Central"/>
</dbReference>
<proteinExistence type="predicted"/>
<dbReference type="PANTHER" id="PTHR46260">
    <property type="entry name" value="RING-TYPE DOMAIN-CONTAINING PROTEIN"/>
    <property type="match status" value="1"/>
</dbReference>
<dbReference type="Gene3D" id="2.120.10.80">
    <property type="entry name" value="Kelch-type beta propeller"/>
    <property type="match status" value="2"/>
</dbReference>
<dbReference type="RefSeq" id="XP_001748980.1">
    <property type="nucleotide sequence ID" value="XM_001748928.1"/>
</dbReference>
<evidence type="ECO:0000256" key="2">
    <source>
        <dbReference type="ARBA" id="ARBA00022737"/>
    </source>
</evidence>
<evidence type="ECO:0000313" key="5">
    <source>
        <dbReference type="Proteomes" id="UP000001357"/>
    </source>
</evidence>
<dbReference type="GO" id="GO:0005737">
    <property type="term" value="C:cytoplasm"/>
    <property type="evidence" value="ECO:0000318"/>
    <property type="project" value="GO_Central"/>
</dbReference>
<dbReference type="InterPro" id="IPR006652">
    <property type="entry name" value="Kelch_1"/>
</dbReference>
<evidence type="ECO:0000256" key="3">
    <source>
        <dbReference type="SAM" id="SignalP"/>
    </source>
</evidence>
<dbReference type="STRING" id="81824.A9V8B8"/>
<dbReference type="PANTHER" id="PTHR46260:SF3">
    <property type="entry name" value="RING-TYPE DOMAIN-CONTAINING PROTEIN"/>
    <property type="match status" value="1"/>
</dbReference>
<gene>
    <name evidence="4" type="ORF">MONBRDRAFT_11143</name>
</gene>